<evidence type="ECO:0000259" key="3">
    <source>
        <dbReference type="PROSITE" id="PS01031"/>
    </source>
</evidence>
<keyword evidence="5" id="KW-1185">Reference proteome</keyword>
<dbReference type="InterPro" id="IPR008978">
    <property type="entry name" value="HSP20-like_chaperone"/>
</dbReference>
<protein>
    <submittedName>
        <fullName evidence="4">Hsp20/alpha crystallin family protein</fullName>
    </submittedName>
</protein>
<evidence type="ECO:0000256" key="1">
    <source>
        <dbReference type="PROSITE-ProRule" id="PRU00285"/>
    </source>
</evidence>
<proteinExistence type="inferred from homology"/>
<name>A0ABT0C8G1_THEVL</name>
<dbReference type="InterPro" id="IPR031107">
    <property type="entry name" value="Small_HSP"/>
</dbReference>
<dbReference type="CDD" id="cd06464">
    <property type="entry name" value="ACD_sHsps-like"/>
    <property type="match status" value="1"/>
</dbReference>
<dbReference type="SUPFAM" id="SSF49764">
    <property type="entry name" value="HSP20-like chaperones"/>
    <property type="match status" value="1"/>
</dbReference>
<organism evidence="4 5">
    <name type="scientific">Thermostichus vulcanus str. 'Rupite'</name>
    <dbReference type="NCBI Taxonomy" id="2813851"/>
    <lineage>
        <taxon>Bacteria</taxon>
        <taxon>Bacillati</taxon>
        <taxon>Cyanobacteriota</taxon>
        <taxon>Cyanophyceae</taxon>
        <taxon>Thermostichales</taxon>
        <taxon>Thermostichaceae</taxon>
        <taxon>Thermostichus</taxon>
    </lineage>
</organism>
<dbReference type="Gene3D" id="2.60.40.790">
    <property type="match status" value="1"/>
</dbReference>
<feature type="domain" description="SHSP" evidence="3">
    <location>
        <begin position="30"/>
        <end position="143"/>
    </location>
</feature>
<accession>A0ABT0C8G1</accession>
<comment type="caution">
    <text evidence="4">The sequence shown here is derived from an EMBL/GenBank/DDBJ whole genome shotgun (WGS) entry which is preliminary data.</text>
</comment>
<dbReference type="PROSITE" id="PS01031">
    <property type="entry name" value="SHSP"/>
    <property type="match status" value="1"/>
</dbReference>
<dbReference type="RefSeq" id="WP_244349271.1">
    <property type="nucleotide sequence ID" value="NZ_JAFIRA010000006.1"/>
</dbReference>
<dbReference type="Proteomes" id="UP000830835">
    <property type="component" value="Unassembled WGS sequence"/>
</dbReference>
<sequence length="157" mass="16910">MPRLHFNPILEVGSLQRDLNRLLEWPTERPSATVPAAPLQVWESAEAYTVHLLIPGADRESLNIEAAPHQLSVSGEIKLSGPAGAELRYQEVEGKSFQRSLKLARRIQPEKVAATYTDGILSLTLPKAEAARAVKVQVSAPGEAPASKTVAVEGQSA</sequence>
<dbReference type="EMBL" id="JAFIRA010000006">
    <property type="protein sequence ID" value="MCJ2542044.1"/>
    <property type="molecule type" value="Genomic_DNA"/>
</dbReference>
<evidence type="ECO:0000256" key="2">
    <source>
        <dbReference type="RuleBase" id="RU003616"/>
    </source>
</evidence>
<comment type="similarity">
    <text evidence="1 2">Belongs to the small heat shock protein (HSP20) family.</text>
</comment>
<evidence type="ECO:0000313" key="4">
    <source>
        <dbReference type="EMBL" id="MCJ2542044.1"/>
    </source>
</evidence>
<dbReference type="InterPro" id="IPR002068">
    <property type="entry name" value="A-crystallin/Hsp20_dom"/>
</dbReference>
<dbReference type="Pfam" id="PF00011">
    <property type="entry name" value="HSP20"/>
    <property type="match status" value="1"/>
</dbReference>
<dbReference type="PANTHER" id="PTHR11527">
    <property type="entry name" value="HEAT-SHOCK PROTEIN 20 FAMILY MEMBER"/>
    <property type="match status" value="1"/>
</dbReference>
<reference evidence="4" key="1">
    <citation type="submission" date="2021-02" db="EMBL/GenBank/DDBJ databases">
        <title>The CRISPR/cas machinery reduction and long-range gene transfer in the hot spring cyanobacterium Synechococcus.</title>
        <authorList>
            <person name="Dvorak P."/>
            <person name="Jahodarova E."/>
            <person name="Hasler P."/>
            <person name="Poulickova A."/>
        </authorList>
    </citation>
    <scope>NUCLEOTIDE SEQUENCE</scope>
    <source>
        <strain evidence="4">Rupite</strain>
    </source>
</reference>
<gene>
    <name evidence="4" type="ORF">JX360_03840</name>
</gene>
<evidence type="ECO:0000313" key="5">
    <source>
        <dbReference type="Proteomes" id="UP000830835"/>
    </source>
</evidence>